<evidence type="ECO:0008006" key="3">
    <source>
        <dbReference type="Google" id="ProtNLM"/>
    </source>
</evidence>
<dbReference type="STRING" id="1745343.A0A2J6QKH4"/>
<name>A0A2J6QKH4_9HELO</name>
<gene>
    <name evidence="1" type="ORF">NA56DRAFT_667929</name>
</gene>
<protein>
    <recommendedName>
        <fullName evidence="3">Protein kinase domain-containing protein</fullName>
    </recommendedName>
</protein>
<dbReference type="AlphaFoldDB" id="A0A2J6QKH4"/>
<accession>A0A2J6QKH4</accession>
<dbReference type="OrthoDB" id="4062651at2759"/>
<dbReference type="Gene3D" id="1.10.510.10">
    <property type="entry name" value="Transferase(Phosphotransferase) domain 1"/>
    <property type="match status" value="1"/>
</dbReference>
<organism evidence="1 2">
    <name type="scientific">Hyaloscypha hepaticicola</name>
    <dbReference type="NCBI Taxonomy" id="2082293"/>
    <lineage>
        <taxon>Eukaryota</taxon>
        <taxon>Fungi</taxon>
        <taxon>Dikarya</taxon>
        <taxon>Ascomycota</taxon>
        <taxon>Pezizomycotina</taxon>
        <taxon>Leotiomycetes</taxon>
        <taxon>Helotiales</taxon>
        <taxon>Hyaloscyphaceae</taxon>
        <taxon>Hyaloscypha</taxon>
    </lineage>
</organism>
<reference evidence="1 2" key="1">
    <citation type="submission" date="2016-05" db="EMBL/GenBank/DDBJ databases">
        <title>A degradative enzymes factory behind the ericoid mycorrhizal symbiosis.</title>
        <authorList>
            <consortium name="DOE Joint Genome Institute"/>
            <person name="Martino E."/>
            <person name="Morin E."/>
            <person name="Grelet G."/>
            <person name="Kuo A."/>
            <person name="Kohler A."/>
            <person name="Daghino S."/>
            <person name="Barry K."/>
            <person name="Choi C."/>
            <person name="Cichocki N."/>
            <person name="Clum A."/>
            <person name="Copeland A."/>
            <person name="Hainaut M."/>
            <person name="Haridas S."/>
            <person name="Labutti K."/>
            <person name="Lindquist E."/>
            <person name="Lipzen A."/>
            <person name="Khouja H.-R."/>
            <person name="Murat C."/>
            <person name="Ohm R."/>
            <person name="Olson A."/>
            <person name="Spatafora J."/>
            <person name="Veneault-Fourrey C."/>
            <person name="Henrissat B."/>
            <person name="Grigoriev I."/>
            <person name="Martin F."/>
            <person name="Perotto S."/>
        </authorList>
    </citation>
    <scope>NUCLEOTIDE SEQUENCE [LARGE SCALE GENOMIC DNA]</scope>
    <source>
        <strain evidence="1 2">UAMH 7357</strain>
    </source>
</reference>
<proteinExistence type="predicted"/>
<dbReference type="Proteomes" id="UP000235672">
    <property type="component" value="Unassembled WGS sequence"/>
</dbReference>
<sequence>MREVLYSAIRRVWPQCTFHPSIAAVDVTVEIYEDTERQDQWLVSYESIYKLYIESLLPMDCLVAYEEAKPTVYDLVDYSSLVPVRHLGGRGSTTLGRTSPRSSALYIFKGVNFGVFLMSPVDFRHWKDDCYHEIQTICSLPRHPNIIPPPSVFVTTRGVEDQRQTFCFQMALAISHTHFTAHTFHMDIKPANFVLDANKDWILIDWEQSGAPFYTLAPEADGSWDIEEARMGSSLYEAANLVASKLIYTKYRGPDRENLAWGRPKWNVFPIWREHCPRALEAAEISTKFVVYWDEEASDIPEDWKVIVGSCLYPDPNRRIRLPELVGFWENAKYLKRQFI</sequence>
<dbReference type="SUPFAM" id="SSF56112">
    <property type="entry name" value="Protein kinase-like (PK-like)"/>
    <property type="match status" value="1"/>
</dbReference>
<evidence type="ECO:0000313" key="2">
    <source>
        <dbReference type="Proteomes" id="UP000235672"/>
    </source>
</evidence>
<evidence type="ECO:0000313" key="1">
    <source>
        <dbReference type="EMBL" id="PMD26774.1"/>
    </source>
</evidence>
<keyword evidence="2" id="KW-1185">Reference proteome</keyword>
<dbReference type="InterPro" id="IPR011009">
    <property type="entry name" value="Kinase-like_dom_sf"/>
</dbReference>
<dbReference type="EMBL" id="KZ613467">
    <property type="protein sequence ID" value="PMD26774.1"/>
    <property type="molecule type" value="Genomic_DNA"/>
</dbReference>